<dbReference type="GO" id="GO:0008168">
    <property type="term" value="F:methyltransferase activity"/>
    <property type="evidence" value="ECO:0007669"/>
    <property type="project" value="UniProtKB-KW"/>
</dbReference>
<dbReference type="SUPFAM" id="SSF53335">
    <property type="entry name" value="S-adenosyl-L-methionine-dependent methyltransferases"/>
    <property type="match status" value="1"/>
</dbReference>
<dbReference type="RefSeq" id="WP_180545406.1">
    <property type="nucleotide sequence ID" value="NZ_JACCJZ010000017.1"/>
</dbReference>
<dbReference type="Gene3D" id="3.40.50.150">
    <property type="entry name" value="Vaccinia Virus protein VP39"/>
    <property type="match status" value="1"/>
</dbReference>
<dbReference type="AlphaFoldDB" id="A0A7Z0QSM7"/>
<dbReference type="Pfam" id="PF13489">
    <property type="entry name" value="Methyltransf_23"/>
    <property type="match status" value="1"/>
</dbReference>
<keyword evidence="2" id="KW-1185">Reference proteome</keyword>
<name>A0A7Z0QSM7_9GAMM</name>
<dbReference type="GO" id="GO:0032259">
    <property type="term" value="P:methylation"/>
    <property type="evidence" value="ECO:0007669"/>
    <property type="project" value="UniProtKB-KW"/>
</dbReference>
<proteinExistence type="predicted"/>
<gene>
    <name evidence="1" type="ORF">H0E82_10530</name>
</gene>
<keyword evidence="1" id="KW-0808">Transferase</keyword>
<protein>
    <submittedName>
        <fullName evidence="1">Methyltransferase type 12</fullName>
    </submittedName>
</protein>
<dbReference type="EMBL" id="JACCJZ010000017">
    <property type="protein sequence ID" value="NYZ63196.1"/>
    <property type="molecule type" value="Genomic_DNA"/>
</dbReference>
<comment type="caution">
    <text evidence="1">The sequence shown here is derived from an EMBL/GenBank/DDBJ whole genome shotgun (WGS) entry which is preliminary data.</text>
</comment>
<dbReference type="InterPro" id="IPR029063">
    <property type="entry name" value="SAM-dependent_MTases_sf"/>
</dbReference>
<dbReference type="Proteomes" id="UP000589896">
    <property type="component" value="Unassembled WGS sequence"/>
</dbReference>
<reference evidence="1 2" key="1">
    <citation type="submission" date="2020-07" db="EMBL/GenBank/DDBJ databases">
        <title>isolation of Luteimonas sp. SJ-16.</title>
        <authorList>
            <person name="Huang X.-X."/>
            <person name="Xu L."/>
            <person name="Sun J.-Q."/>
        </authorList>
    </citation>
    <scope>NUCLEOTIDE SEQUENCE [LARGE SCALE GENOMIC DNA]</scope>
    <source>
        <strain evidence="1 2">SJ-16</strain>
    </source>
</reference>
<sequence>MSEESRINNRRAVAEYERSAREYMATVAGRPSASAEALRRLAAEVAPGARVLEIGSGPGWDADALEALGIPVHRTDVAEAFCALQAERGKRCDRLDLLSDPITVRYGSAMMLCVLQHFERAQLGGALRTLAAAVDPGGPLLLMYPEGDGEEHEQGAVGAYTVVRWPPAALDAHLAQAGCSIAWDDTIDGRGGRWRTVLARNGGES</sequence>
<keyword evidence="1" id="KW-0489">Methyltransferase</keyword>
<accession>A0A7Z0QSM7</accession>
<evidence type="ECO:0000313" key="1">
    <source>
        <dbReference type="EMBL" id="NYZ63196.1"/>
    </source>
</evidence>
<organism evidence="1 2">
    <name type="scientific">Luteimonas deserti</name>
    <dbReference type="NCBI Taxonomy" id="2752306"/>
    <lineage>
        <taxon>Bacteria</taxon>
        <taxon>Pseudomonadati</taxon>
        <taxon>Pseudomonadota</taxon>
        <taxon>Gammaproteobacteria</taxon>
        <taxon>Lysobacterales</taxon>
        <taxon>Lysobacteraceae</taxon>
        <taxon>Luteimonas</taxon>
    </lineage>
</organism>
<evidence type="ECO:0000313" key="2">
    <source>
        <dbReference type="Proteomes" id="UP000589896"/>
    </source>
</evidence>